<proteinExistence type="predicted"/>
<dbReference type="AlphaFoldDB" id="B8HN33"/>
<dbReference type="EMBL" id="CP001344">
    <property type="protein sequence ID" value="ACL45502.1"/>
    <property type="molecule type" value="Genomic_DNA"/>
</dbReference>
<sequence length="127" mass="14224">MASTALAPMTSYYIHRLLRLHSKALKSVVVQGGALTIDSYADLNAALESLYLDTEEIAVQARELETLTRCHQILSSQRYVPEEQLWEIEEQIFWIFALKRVEADPPATSSGYPKPALETRMQTGVAA</sequence>
<dbReference type="KEGG" id="cyn:Cyan7425_3174"/>
<gene>
    <name evidence="2" type="ordered locus">Cyan7425_3174</name>
</gene>
<evidence type="ECO:0000256" key="1">
    <source>
        <dbReference type="SAM" id="MobiDB-lite"/>
    </source>
</evidence>
<dbReference type="HOGENOM" id="CLU_166922_0_0_3"/>
<accession>B8HN33</accession>
<evidence type="ECO:0000313" key="2">
    <source>
        <dbReference type="EMBL" id="ACL45502.1"/>
    </source>
</evidence>
<reference evidence="2" key="1">
    <citation type="submission" date="2009-01" db="EMBL/GenBank/DDBJ databases">
        <title>Complete sequence of chromosome Cyanothece sp. PCC 7425.</title>
        <authorList>
            <consortium name="US DOE Joint Genome Institute"/>
            <person name="Lucas S."/>
            <person name="Copeland A."/>
            <person name="Lapidus A."/>
            <person name="Glavina del Rio T."/>
            <person name="Dalin E."/>
            <person name="Tice H."/>
            <person name="Bruce D."/>
            <person name="Goodwin L."/>
            <person name="Pitluck S."/>
            <person name="Sims D."/>
            <person name="Meineke L."/>
            <person name="Brettin T."/>
            <person name="Detter J.C."/>
            <person name="Han C."/>
            <person name="Larimer F."/>
            <person name="Land M."/>
            <person name="Hauser L."/>
            <person name="Kyrpides N."/>
            <person name="Ovchinnikova G."/>
            <person name="Liberton M."/>
            <person name="Stoeckel J."/>
            <person name="Banerjee A."/>
            <person name="Singh A."/>
            <person name="Page L."/>
            <person name="Sato H."/>
            <person name="Zhao L."/>
            <person name="Sherman L."/>
            <person name="Pakrasi H."/>
            <person name="Richardson P."/>
        </authorList>
    </citation>
    <scope>NUCLEOTIDE SEQUENCE</scope>
    <source>
        <strain evidence="2">PCC 7425</strain>
    </source>
</reference>
<feature type="region of interest" description="Disordered" evidence="1">
    <location>
        <begin position="104"/>
        <end position="127"/>
    </location>
</feature>
<organism evidence="2">
    <name type="scientific">Cyanothece sp. (strain PCC 7425 / ATCC 29141)</name>
    <dbReference type="NCBI Taxonomy" id="395961"/>
    <lineage>
        <taxon>Bacteria</taxon>
        <taxon>Bacillati</taxon>
        <taxon>Cyanobacteriota</taxon>
        <taxon>Cyanophyceae</taxon>
        <taxon>Gomontiellales</taxon>
        <taxon>Cyanothecaceae</taxon>
        <taxon>Cyanothece</taxon>
    </lineage>
</organism>
<protein>
    <submittedName>
        <fullName evidence="2">Uncharacterized protein</fullName>
    </submittedName>
</protein>
<dbReference type="eggNOG" id="ENOG5033679">
    <property type="taxonomic scope" value="Bacteria"/>
</dbReference>
<name>B8HN33_CYAP4</name>